<evidence type="ECO:0000256" key="2">
    <source>
        <dbReference type="RuleBase" id="RU003844"/>
    </source>
</evidence>
<evidence type="ECO:0000313" key="6">
    <source>
        <dbReference type="Proteomes" id="UP000274922"/>
    </source>
</evidence>
<proteinExistence type="inferred from homology"/>
<dbReference type="EMBL" id="ML009875">
    <property type="protein sequence ID" value="RKO96511.1"/>
    <property type="molecule type" value="Genomic_DNA"/>
</dbReference>
<feature type="non-terminal residue" evidence="3">
    <location>
        <position position="1"/>
    </location>
</feature>
<evidence type="ECO:0000313" key="4">
    <source>
        <dbReference type="EMBL" id="RKO99105.1"/>
    </source>
</evidence>
<dbReference type="STRING" id="1555241.A0A4P9WTA7"/>
<evidence type="ECO:0000313" key="3">
    <source>
        <dbReference type="EMBL" id="RKO96511.1"/>
    </source>
</evidence>
<dbReference type="FunFam" id="1.10.287.2720:FF:000001">
    <property type="entry name" value="Oxysterol-binding OBPalpha"/>
    <property type="match status" value="1"/>
</dbReference>
<evidence type="ECO:0000313" key="5">
    <source>
        <dbReference type="Proteomes" id="UP000268535"/>
    </source>
</evidence>
<dbReference type="PROSITE" id="PS01013">
    <property type="entry name" value="OSBP"/>
    <property type="match status" value="1"/>
</dbReference>
<dbReference type="AlphaFoldDB" id="A0A4P9WTA7"/>
<dbReference type="Pfam" id="PF01237">
    <property type="entry name" value="Oxysterol_BP"/>
    <property type="match status" value="1"/>
</dbReference>
<dbReference type="PANTHER" id="PTHR10972:SF102">
    <property type="entry name" value="OXYSTEROL-BINDING PROTEIN"/>
    <property type="match status" value="1"/>
</dbReference>
<organism evidence="3 5">
    <name type="scientific">Caulochytrium protostelioides</name>
    <dbReference type="NCBI Taxonomy" id="1555241"/>
    <lineage>
        <taxon>Eukaryota</taxon>
        <taxon>Fungi</taxon>
        <taxon>Fungi incertae sedis</taxon>
        <taxon>Chytridiomycota</taxon>
        <taxon>Chytridiomycota incertae sedis</taxon>
        <taxon>Chytridiomycetes</taxon>
        <taxon>Caulochytriales</taxon>
        <taxon>Caulochytriaceae</taxon>
        <taxon>Caulochytrium</taxon>
    </lineage>
</organism>
<dbReference type="Proteomes" id="UP000268535">
    <property type="component" value="Unassembled WGS sequence"/>
</dbReference>
<reference evidence="5 6" key="1">
    <citation type="journal article" date="2018" name="Nat. Microbiol.">
        <title>Leveraging single-cell genomics to expand the fungal tree of life.</title>
        <authorList>
            <person name="Ahrendt S.R."/>
            <person name="Quandt C.A."/>
            <person name="Ciobanu D."/>
            <person name="Clum A."/>
            <person name="Salamov A."/>
            <person name="Andreopoulos B."/>
            <person name="Cheng J.F."/>
            <person name="Woyke T."/>
            <person name="Pelin A."/>
            <person name="Henrissat B."/>
            <person name="Reynolds N.K."/>
            <person name="Benny G.L."/>
            <person name="Smith M.E."/>
            <person name="James T.Y."/>
            <person name="Grigoriev I.V."/>
        </authorList>
    </citation>
    <scope>NUCLEOTIDE SEQUENCE [LARGE SCALE GENOMIC DNA]</scope>
    <source>
        <strain evidence="5 6">ATCC 52028</strain>
    </source>
</reference>
<dbReference type="EMBL" id="ML014320">
    <property type="protein sequence ID" value="RKO99105.1"/>
    <property type="molecule type" value="Genomic_DNA"/>
</dbReference>
<dbReference type="Gene3D" id="2.40.160.120">
    <property type="match status" value="1"/>
</dbReference>
<dbReference type="Proteomes" id="UP000274922">
    <property type="component" value="Unassembled WGS sequence"/>
</dbReference>
<reference evidence="3" key="3">
    <citation type="submission" date="2018-08" db="EMBL/GenBank/DDBJ databases">
        <title>Leveraging single-cell genomics to expand the Fungal Tree of Life.</title>
        <authorList>
            <consortium name="DOE Joint Genome Institute"/>
            <person name="Ahrendt S.R."/>
            <person name="Quandt C.A."/>
            <person name="Ciobanu D."/>
            <person name="Clum A."/>
            <person name="Salamov A."/>
            <person name="Andreopoulos B."/>
            <person name="Cheng J.-F."/>
            <person name="Woyke T."/>
            <person name="Pelin A."/>
            <person name="Henrissat B."/>
            <person name="Reynolds N."/>
            <person name="Benny G.L."/>
            <person name="Smith M.E."/>
            <person name="James T.Y."/>
            <person name="Grigoriev I.V."/>
        </authorList>
    </citation>
    <scope>NUCLEOTIDE SEQUENCE</scope>
    <source>
        <strain evidence="3">ATCC 52028</strain>
    </source>
</reference>
<dbReference type="SUPFAM" id="SSF144000">
    <property type="entry name" value="Oxysterol-binding protein-like"/>
    <property type="match status" value="1"/>
</dbReference>
<keyword evidence="6" id="KW-1185">Reference proteome</keyword>
<dbReference type="InterPro" id="IPR018494">
    <property type="entry name" value="Oxysterol-bd_CS"/>
</dbReference>
<dbReference type="InterPro" id="IPR000648">
    <property type="entry name" value="Oxysterol-bd"/>
</dbReference>
<dbReference type="Gene3D" id="3.30.70.3490">
    <property type="match status" value="1"/>
</dbReference>
<accession>A0A4P9WTA7</accession>
<dbReference type="GO" id="GO:0005829">
    <property type="term" value="C:cytosol"/>
    <property type="evidence" value="ECO:0007669"/>
    <property type="project" value="TreeGrafter"/>
</dbReference>
<dbReference type="InterPro" id="IPR037239">
    <property type="entry name" value="OSBP_sf"/>
</dbReference>
<dbReference type="PANTHER" id="PTHR10972">
    <property type="entry name" value="OXYSTEROL-BINDING PROTEIN-RELATED"/>
    <property type="match status" value="1"/>
</dbReference>
<feature type="non-terminal residue" evidence="3">
    <location>
        <position position="343"/>
    </location>
</feature>
<name>A0A4P9WTA7_9FUNG</name>
<dbReference type="GO" id="GO:0016020">
    <property type="term" value="C:membrane"/>
    <property type="evidence" value="ECO:0007669"/>
    <property type="project" value="TreeGrafter"/>
</dbReference>
<dbReference type="GO" id="GO:0032934">
    <property type="term" value="F:sterol binding"/>
    <property type="evidence" value="ECO:0007669"/>
    <property type="project" value="TreeGrafter"/>
</dbReference>
<comment type="similarity">
    <text evidence="1 2">Belongs to the OSBP family.</text>
</comment>
<gene>
    <name evidence="3" type="ORF">CAUPRSCDRAFT_3595</name>
    <name evidence="4" type="ORF">CXG81DRAFT_4641</name>
</gene>
<protein>
    <submittedName>
        <fullName evidence="3">Oxysterol-binding protein</fullName>
    </submittedName>
</protein>
<reference evidence="4" key="2">
    <citation type="submission" date="2018-04" db="EMBL/GenBank/DDBJ databases">
        <title>Leveraging single-cell genomics to expand the Fungal Tree of Life.</title>
        <authorList>
            <consortium name="DOE Joint Genome Institute"/>
            <person name="Ahrendt S.R."/>
            <person name="Quandt C.A."/>
            <person name="Ciobanu D."/>
            <person name="Clum A."/>
            <person name="Salamov A."/>
            <person name="Andreopoulos B."/>
            <person name="Cheng J.-F."/>
            <person name="Woyke T."/>
            <person name="Pelin A."/>
            <person name="Henrissat B."/>
            <person name="Benny G.L."/>
            <person name="Smith M.E."/>
            <person name="James T.Y."/>
            <person name="Grigoriev I.V."/>
        </authorList>
    </citation>
    <scope>NUCLEOTIDE SEQUENCE</scope>
    <source>
        <strain evidence="4">ATCC 52028</strain>
    </source>
</reference>
<dbReference type="Gene3D" id="1.10.287.2720">
    <property type="match status" value="1"/>
</dbReference>
<sequence length="343" mass="38695">EKEVLDEEPRSILLGLVAQLRKGMDLSKVTLPTFVLEPRSMTERITDFLSFPGLICGTAQKTDPTERFLDVLRYYLAGFYVRPKGVKKPYNPVLGEIFRCRYQLADGSNSYFISEQVSHHPPMTAYYLATPRHDVYINGMIIPRSKFLGNSVATLMGGYNRVAFPHTHPGEEYLVGLPNIYGRGILFGTMYMELGDTTVMKCAQTDLMCDLEFQTKGFFSGTTNGLKGKVKRISTGEVLYTLSGKWTERIEITVVSKGLPGATPGVTMPFFDPSMSPVVEKRVAPEPEQEEFESRRLWSQVTKGILARDLDVATAEKALIEDNQRELVRQRAAKHVVWTPRFF</sequence>
<evidence type="ECO:0000256" key="1">
    <source>
        <dbReference type="ARBA" id="ARBA00008842"/>
    </source>
</evidence>
<dbReference type="OrthoDB" id="14833at2759"/>